<evidence type="ECO:0000313" key="3">
    <source>
        <dbReference type="Proteomes" id="UP001162162"/>
    </source>
</evidence>
<dbReference type="EMBL" id="JAPWTK010000404">
    <property type="protein sequence ID" value="KAJ8940877.1"/>
    <property type="molecule type" value="Genomic_DNA"/>
</dbReference>
<feature type="region of interest" description="Disordered" evidence="1">
    <location>
        <begin position="652"/>
        <end position="674"/>
    </location>
</feature>
<protein>
    <submittedName>
        <fullName evidence="2">Uncharacterized protein</fullName>
    </submittedName>
</protein>
<keyword evidence="3" id="KW-1185">Reference proteome</keyword>
<feature type="region of interest" description="Disordered" evidence="1">
    <location>
        <begin position="541"/>
        <end position="639"/>
    </location>
</feature>
<feature type="region of interest" description="Disordered" evidence="1">
    <location>
        <begin position="465"/>
        <end position="514"/>
    </location>
</feature>
<feature type="region of interest" description="Disordered" evidence="1">
    <location>
        <begin position="200"/>
        <end position="241"/>
    </location>
</feature>
<feature type="compositionally biased region" description="Polar residues" evidence="1">
    <location>
        <begin position="541"/>
        <end position="567"/>
    </location>
</feature>
<proteinExistence type="predicted"/>
<evidence type="ECO:0000313" key="2">
    <source>
        <dbReference type="EMBL" id="KAJ8940877.1"/>
    </source>
</evidence>
<feature type="compositionally biased region" description="Basic and acidic residues" evidence="1">
    <location>
        <begin position="200"/>
        <end position="213"/>
    </location>
</feature>
<accession>A0AAV8XQL6</accession>
<evidence type="ECO:0000256" key="1">
    <source>
        <dbReference type="SAM" id="MobiDB-lite"/>
    </source>
</evidence>
<feature type="region of interest" description="Disordered" evidence="1">
    <location>
        <begin position="112"/>
        <end position="182"/>
    </location>
</feature>
<feature type="compositionally biased region" description="Basic and acidic residues" evidence="1">
    <location>
        <begin position="577"/>
        <end position="597"/>
    </location>
</feature>
<feature type="compositionally biased region" description="Basic and acidic residues" evidence="1">
    <location>
        <begin position="501"/>
        <end position="514"/>
    </location>
</feature>
<feature type="compositionally biased region" description="Polar residues" evidence="1">
    <location>
        <begin position="479"/>
        <end position="495"/>
    </location>
</feature>
<sequence>MFAYVGLFLTERFVFYSFCCIPFLPFAECRCAEIVSVPCRARIETCRQRISTLTATIRRVDPYYVLPTSEYTLLGVSYADIAAGRSKSQERRSASPAYEKPEIITTTKLERASETLVPETQKTQAAVQPESLPVTLEPPSKRTELAVPEHPAKRKPPRRSRSPRRKDDNKPAVVKEALVPQEIHTERISTDVYVREREEHVDFNTNKPDERSPSPKASPPRHLTVQKIRGRSPSPIWGPGQTSYAEILRGQFRSSEERDTASPKIEALAKKLIQAQPVISETNTVIEDRPQIIETTSHVPNTPEFIQSKPQITETVASYRQGESHTYDNKHQQIHQTPQPSYQSAPTQIDFRGSLQHPQEQYVVSSHAQGWNQYSQTSYGFQPNPFGTIPSEMPQNYYPQNIPQQPVQSNILDYIQPIPDMVNFIASGQQLMSSGLGTYHSSPQFSDVYPEQSLYNVPQYLGDQYGRHQSASKDDNRFVPTSETNIETVVTSSCEPSVPVERPEEKETTPEPKELRQDIATSDDAGGSHFSYAQILSQGLSSKPLQPSSLATVQNSNARQAPRQKSPTPGHISMQTEDTRSQSKEQQTRKIKKDTPTQEKILNVASRQHKKKNTKREKRPVLAENEFVQTPSYHGEPIESIIGGNEATELKQDLKPLSDVEDISPITDKKREKT</sequence>
<organism evidence="2 3">
    <name type="scientific">Aromia moschata</name>
    <dbReference type="NCBI Taxonomy" id="1265417"/>
    <lineage>
        <taxon>Eukaryota</taxon>
        <taxon>Metazoa</taxon>
        <taxon>Ecdysozoa</taxon>
        <taxon>Arthropoda</taxon>
        <taxon>Hexapoda</taxon>
        <taxon>Insecta</taxon>
        <taxon>Pterygota</taxon>
        <taxon>Neoptera</taxon>
        <taxon>Endopterygota</taxon>
        <taxon>Coleoptera</taxon>
        <taxon>Polyphaga</taxon>
        <taxon>Cucujiformia</taxon>
        <taxon>Chrysomeloidea</taxon>
        <taxon>Cerambycidae</taxon>
        <taxon>Cerambycinae</taxon>
        <taxon>Callichromatini</taxon>
        <taxon>Aromia</taxon>
    </lineage>
</organism>
<dbReference type="Proteomes" id="UP001162162">
    <property type="component" value="Unassembled WGS sequence"/>
</dbReference>
<dbReference type="AlphaFoldDB" id="A0AAV8XQL6"/>
<reference evidence="2" key="1">
    <citation type="journal article" date="2023" name="Insect Mol. Biol.">
        <title>Genome sequencing provides insights into the evolution of gene families encoding plant cell wall-degrading enzymes in longhorned beetles.</title>
        <authorList>
            <person name="Shin N.R."/>
            <person name="Okamura Y."/>
            <person name="Kirsch R."/>
            <person name="Pauchet Y."/>
        </authorList>
    </citation>
    <scope>NUCLEOTIDE SEQUENCE</scope>
    <source>
        <strain evidence="2">AMC_N1</strain>
    </source>
</reference>
<feature type="compositionally biased region" description="Basic residues" evidence="1">
    <location>
        <begin position="607"/>
        <end position="618"/>
    </location>
</feature>
<name>A0AAV8XQL6_9CUCU</name>
<gene>
    <name evidence="2" type="ORF">NQ318_000614</name>
</gene>
<comment type="caution">
    <text evidence="2">The sequence shown here is derived from an EMBL/GenBank/DDBJ whole genome shotgun (WGS) entry which is preliminary data.</text>
</comment>
<feature type="compositionally biased region" description="Basic residues" evidence="1">
    <location>
        <begin position="152"/>
        <end position="164"/>
    </location>
</feature>